<protein>
    <submittedName>
        <fullName evidence="1">Uncharacterized protein</fullName>
    </submittedName>
</protein>
<dbReference type="EMBL" id="QBIY01012624">
    <property type="protein sequence ID" value="RXN21032.1"/>
    <property type="molecule type" value="Genomic_DNA"/>
</dbReference>
<comment type="caution">
    <text evidence="1">The sequence shown here is derived from an EMBL/GenBank/DDBJ whole genome shotgun (WGS) entry which is preliminary data.</text>
</comment>
<evidence type="ECO:0000313" key="1">
    <source>
        <dbReference type="EMBL" id="RXN21032.1"/>
    </source>
</evidence>
<gene>
    <name evidence="1" type="ORF">ROHU_024534</name>
</gene>
<name>A0A498MN43_LABRO</name>
<evidence type="ECO:0000313" key="2">
    <source>
        <dbReference type="Proteomes" id="UP000290572"/>
    </source>
</evidence>
<accession>A0A498MN43</accession>
<reference evidence="1 2" key="1">
    <citation type="submission" date="2018-03" db="EMBL/GenBank/DDBJ databases">
        <title>Draft genome sequence of Rohu Carp (Labeo rohita).</title>
        <authorList>
            <person name="Das P."/>
            <person name="Kushwaha B."/>
            <person name="Joshi C.G."/>
            <person name="Kumar D."/>
            <person name="Nagpure N.S."/>
            <person name="Sahoo L."/>
            <person name="Das S.P."/>
            <person name="Bit A."/>
            <person name="Patnaik S."/>
            <person name="Meher P.K."/>
            <person name="Jayasankar P."/>
            <person name="Koringa P.G."/>
            <person name="Patel N.V."/>
            <person name="Hinsu A.T."/>
            <person name="Kumar R."/>
            <person name="Pandey M."/>
            <person name="Agarwal S."/>
            <person name="Srivastava S."/>
            <person name="Singh M."/>
            <person name="Iquebal M.A."/>
            <person name="Jaiswal S."/>
            <person name="Angadi U.B."/>
            <person name="Kumar N."/>
            <person name="Raza M."/>
            <person name="Shah T.M."/>
            <person name="Rai A."/>
            <person name="Jena J.K."/>
        </authorList>
    </citation>
    <scope>NUCLEOTIDE SEQUENCE [LARGE SCALE GENOMIC DNA]</scope>
    <source>
        <strain evidence="1">DASCIFA01</strain>
        <tissue evidence="1">Testis</tissue>
    </source>
</reference>
<proteinExistence type="predicted"/>
<dbReference type="AlphaFoldDB" id="A0A498MN43"/>
<organism evidence="1 2">
    <name type="scientific">Labeo rohita</name>
    <name type="common">Indian major carp</name>
    <name type="synonym">Cyprinus rohita</name>
    <dbReference type="NCBI Taxonomy" id="84645"/>
    <lineage>
        <taxon>Eukaryota</taxon>
        <taxon>Metazoa</taxon>
        <taxon>Chordata</taxon>
        <taxon>Craniata</taxon>
        <taxon>Vertebrata</taxon>
        <taxon>Euteleostomi</taxon>
        <taxon>Actinopterygii</taxon>
        <taxon>Neopterygii</taxon>
        <taxon>Teleostei</taxon>
        <taxon>Ostariophysi</taxon>
        <taxon>Cypriniformes</taxon>
        <taxon>Cyprinidae</taxon>
        <taxon>Labeoninae</taxon>
        <taxon>Labeonini</taxon>
        <taxon>Labeo</taxon>
    </lineage>
</organism>
<dbReference type="Proteomes" id="UP000290572">
    <property type="component" value="Unassembled WGS sequence"/>
</dbReference>
<sequence length="103" mass="11290">MAVTTVTSIVESPIRSLQCPGAPKRILPPNTSVLEPQNGIRLQTQGFNGQNKQGEQELRDALQQQQLKAEKKEASEFVFASTVQKWLCYAPERLGGIARGGKP</sequence>
<keyword evidence="2" id="KW-1185">Reference proteome</keyword>